<evidence type="ECO:0000313" key="2">
    <source>
        <dbReference type="EMBL" id="CAK0905693.1"/>
    </source>
</evidence>
<dbReference type="EMBL" id="CAUYUJ010021594">
    <property type="protein sequence ID" value="CAK0905693.1"/>
    <property type="molecule type" value="Genomic_DNA"/>
</dbReference>
<comment type="caution">
    <text evidence="2">The sequence shown here is derived from an EMBL/GenBank/DDBJ whole genome shotgun (WGS) entry which is preliminary data.</text>
</comment>
<gene>
    <name evidence="2" type="ORF">PCOR1329_LOCUS81289</name>
</gene>
<accession>A0ABN9Y3F4</accession>
<proteinExistence type="predicted"/>
<feature type="region of interest" description="Disordered" evidence="1">
    <location>
        <begin position="104"/>
        <end position="124"/>
    </location>
</feature>
<evidence type="ECO:0000256" key="1">
    <source>
        <dbReference type="SAM" id="MobiDB-lite"/>
    </source>
</evidence>
<sequence length="242" mass="26013">MERRLLAACGPRTFLRGDDVYMSRDCAVRVIGAFADVAKPPGDAAIERTLSRYRAQDDVSGPGASAPAAYHIDAVPEVLKLMRVHVGPEEWSSVHRQLRRKATADLLSSESGDDGGDEDPEHPASGVLEQVGEIHEGAPVVAMGPPSDPDGMEGASFEEVLAAYRASQDKVSQLEQKLAAAGRSRRRFRMLAKGWKAQAAAETRRRERGEYKAGSGRYMSIHGGMTLAIRRCATSGSRGPAA</sequence>
<dbReference type="Proteomes" id="UP001189429">
    <property type="component" value="Unassembled WGS sequence"/>
</dbReference>
<name>A0ABN9Y3F4_9DINO</name>
<protein>
    <submittedName>
        <fullName evidence="2">Uncharacterized protein</fullName>
    </submittedName>
</protein>
<organism evidence="2 3">
    <name type="scientific">Prorocentrum cordatum</name>
    <dbReference type="NCBI Taxonomy" id="2364126"/>
    <lineage>
        <taxon>Eukaryota</taxon>
        <taxon>Sar</taxon>
        <taxon>Alveolata</taxon>
        <taxon>Dinophyceae</taxon>
        <taxon>Prorocentrales</taxon>
        <taxon>Prorocentraceae</taxon>
        <taxon>Prorocentrum</taxon>
    </lineage>
</organism>
<keyword evidence="3" id="KW-1185">Reference proteome</keyword>
<reference evidence="2" key="1">
    <citation type="submission" date="2023-10" db="EMBL/GenBank/DDBJ databases">
        <authorList>
            <person name="Chen Y."/>
            <person name="Shah S."/>
            <person name="Dougan E. K."/>
            <person name="Thang M."/>
            <person name="Chan C."/>
        </authorList>
    </citation>
    <scope>NUCLEOTIDE SEQUENCE [LARGE SCALE GENOMIC DNA]</scope>
</reference>
<feature type="compositionally biased region" description="Acidic residues" evidence="1">
    <location>
        <begin position="111"/>
        <end position="120"/>
    </location>
</feature>
<evidence type="ECO:0000313" key="3">
    <source>
        <dbReference type="Proteomes" id="UP001189429"/>
    </source>
</evidence>